<evidence type="ECO:0000256" key="4">
    <source>
        <dbReference type="ARBA" id="ARBA00022917"/>
    </source>
</evidence>
<dbReference type="FunFam" id="1.10.286.20:FF:000001">
    <property type="entry name" value="Elongation factor Ts"/>
    <property type="match status" value="1"/>
</dbReference>
<dbReference type="InterPro" id="IPR018101">
    <property type="entry name" value="Transl_elong_Ts_CS"/>
</dbReference>
<dbReference type="Gene3D" id="1.10.8.10">
    <property type="entry name" value="DNA helicase RuvA subunit, C-terminal domain"/>
    <property type="match status" value="1"/>
</dbReference>
<evidence type="ECO:0000259" key="6">
    <source>
        <dbReference type="Pfam" id="PF00889"/>
    </source>
</evidence>
<dbReference type="PANTHER" id="PTHR11741">
    <property type="entry name" value="ELONGATION FACTOR TS"/>
    <property type="match status" value="1"/>
</dbReference>
<keyword evidence="3 5" id="KW-0251">Elongation factor</keyword>
<dbReference type="EMBL" id="VBOZ01000028">
    <property type="protein sequence ID" value="TMQ64038.1"/>
    <property type="molecule type" value="Genomic_DNA"/>
</dbReference>
<keyword evidence="4 5" id="KW-0648">Protein biosynthesis</keyword>
<comment type="function">
    <text evidence="5">Associates with the EF-Tu.GDP complex and induces the exchange of GDP to GTP. It remains bound to the aminoacyl-tRNA.EF-Tu.GTP complex up to the GTP hydrolysis stage on the ribosome.</text>
</comment>
<dbReference type="InterPro" id="IPR001816">
    <property type="entry name" value="Transl_elong_EFTs/EF1B"/>
</dbReference>
<evidence type="ECO:0000313" key="7">
    <source>
        <dbReference type="EMBL" id="TMQ64038.1"/>
    </source>
</evidence>
<evidence type="ECO:0000256" key="2">
    <source>
        <dbReference type="ARBA" id="ARBA00016956"/>
    </source>
</evidence>
<reference evidence="7 8" key="1">
    <citation type="journal article" date="2019" name="Nat. Microbiol.">
        <title>Mediterranean grassland soil C-N compound turnover is dependent on rainfall and depth, and is mediated by genomically divergent microorganisms.</title>
        <authorList>
            <person name="Diamond S."/>
            <person name="Andeer P.F."/>
            <person name="Li Z."/>
            <person name="Crits-Christoph A."/>
            <person name="Burstein D."/>
            <person name="Anantharaman K."/>
            <person name="Lane K.R."/>
            <person name="Thomas B.C."/>
            <person name="Pan C."/>
            <person name="Northen T.R."/>
            <person name="Banfield J.F."/>
        </authorList>
    </citation>
    <scope>NUCLEOTIDE SEQUENCE [LARGE SCALE GENOMIC DNA]</scope>
    <source>
        <strain evidence="7">WS_9</strain>
    </source>
</reference>
<dbReference type="PANTHER" id="PTHR11741:SF0">
    <property type="entry name" value="ELONGATION FACTOR TS, MITOCHONDRIAL"/>
    <property type="match status" value="1"/>
</dbReference>
<dbReference type="PROSITE" id="PS01126">
    <property type="entry name" value="EF_TS_1"/>
    <property type="match status" value="1"/>
</dbReference>
<evidence type="ECO:0000256" key="3">
    <source>
        <dbReference type="ARBA" id="ARBA00022768"/>
    </source>
</evidence>
<protein>
    <recommendedName>
        <fullName evidence="2 5">Elongation factor Ts</fullName>
        <shortName evidence="5">EF-Ts</shortName>
    </recommendedName>
</protein>
<evidence type="ECO:0000256" key="5">
    <source>
        <dbReference type="HAMAP-Rule" id="MF_00050"/>
    </source>
</evidence>
<name>A0A538TK98_UNCEI</name>
<dbReference type="SUPFAM" id="SSF54713">
    <property type="entry name" value="Elongation factor Ts (EF-Ts), dimerisation domain"/>
    <property type="match status" value="1"/>
</dbReference>
<dbReference type="GO" id="GO:0003746">
    <property type="term" value="F:translation elongation factor activity"/>
    <property type="evidence" value="ECO:0007669"/>
    <property type="project" value="UniProtKB-UniRule"/>
</dbReference>
<comment type="subcellular location">
    <subcellularLocation>
        <location evidence="5">Cytoplasm</location>
    </subcellularLocation>
</comment>
<dbReference type="CDD" id="cd14275">
    <property type="entry name" value="UBA_EF-Ts"/>
    <property type="match status" value="1"/>
</dbReference>
<dbReference type="Proteomes" id="UP000317691">
    <property type="component" value="Unassembled WGS sequence"/>
</dbReference>
<dbReference type="SUPFAM" id="SSF46934">
    <property type="entry name" value="UBA-like"/>
    <property type="match status" value="1"/>
</dbReference>
<sequence>MTITASLVKELRDRTGAGMMECKKALAEAKGDIESAIDVLRKSGMARASSKSGRAAREGIVHAYIHPGDQVGVLIEVDCETDFVARTDDFRTLVRHLAMQVAATNAQAVDRSGVDPALLERERAILMEQARSSGKPDAILQKIVDGKIEKFLEEICLLEQPYIRDPDRKVKDLIDEAIAKLGENIVLRRFAKFRIGDA</sequence>
<organism evidence="7 8">
    <name type="scientific">Eiseniibacteriota bacterium</name>
    <dbReference type="NCBI Taxonomy" id="2212470"/>
    <lineage>
        <taxon>Bacteria</taxon>
        <taxon>Candidatus Eiseniibacteriota</taxon>
    </lineage>
</organism>
<feature type="domain" description="Translation elongation factor EFTs/EF1B dimerisation" evidence="6">
    <location>
        <begin position="57"/>
        <end position="177"/>
    </location>
</feature>
<gene>
    <name evidence="5 7" type="primary">tsf</name>
    <name evidence="7" type="ORF">E6K79_08610</name>
</gene>
<dbReference type="FunFam" id="1.10.8.10:FF:000001">
    <property type="entry name" value="Elongation factor Ts"/>
    <property type="match status" value="1"/>
</dbReference>
<dbReference type="Gene3D" id="3.30.479.20">
    <property type="entry name" value="Elongation factor Ts, dimerisation domain"/>
    <property type="match status" value="1"/>
</dbReference>
<feature type="region of interest" description="Involved in Mg(2+) ion dislocation from EF-Tu" evidence="5">
    <location>
        <begin position="81"/>
        <end position="84"/>
    </location>
</feature>
<dbReference type="HAMAP" id="MF_00050">
    <property type="entry name" value="EF_Ts"/>
    <property type="match status" value="1"/>
</dbReference>
<dbReference type="InterPro" id="IPR009060">
    <property type="entry name" value="UBA-like_sf"/>
</dbReference>
<keyword evidence="5" id="KW-0963">Cytoplasm</keyword>
<comment type="similarity">
    <text evidence="1 5">Belongs to the EF-Ts family.</text>
</comment>
<evidence type="ECO:0000256" key="1">
    <source>
        <dbReference type="ARBA" id="ARBA00005532"/>
    </source>
</evidence>
<dbReference type="GO" id="GO:0005737">
    <property type="term" value="C:cytoplasm"/>
    <property type="evidence" value="ECO:0007669"/>
    <property type="project" value="UniProtKB-SubCell"/>
</dbReference>
<dbReference type="InterPro" id="IPR014039">
    <property type="entry name" value="Transl_elong_EFTs/EF1B_dimer"/>
</dbReference>
<dbReference type="InterPro" id="IPR036402">
    <property type="entry name" value="EF-Ts_dimer_sf"/>
</dbReference>
<accession>A0A538TK98</accession>
<dbReference type="AlphaFoldDB" id="A0A538TK98"/>
<dbReference type="Pfam" id="PF00889">
    <property type="entry name" value="EF_TS"/>
    <property type="match status" value="1"/>
</dbReference>
<evidence type="ECO:0000313" key="8">
    <source>
        <dbReference type="Proteomes" id="UP000317691"/>
    </source>
</evidence>
<proteinExistence type="inferred from homology"/>
<dbReference type="NCBIfam" id="TIGR00116">
    <property type="entry name" value="tsf"/>
    <property type="match status" value="1"/>
</dbReference>
<dbReference type="Gene3D" id="1.10.286.20">
    <property type="match status" value="1"/>
</dbReference>
<comment type="caution">
    <text evidence="7">The sequence shown here is derived from an EMBL/GenBank/DDBJ whole genome shotgun (WGS) entry which is preliminary data.</text>
</comment>